<gene>
    <name evidence="11" type="primary">glyS</name>
    <name evidence="13" type="ORF">IGS68_02570</name>
</gene>
<comment type="similarity">
    <text evidence="2 11">Belongs to the class-II aminoacyl-tRNA synthetase family.</text>
</comment>
<dbReference type="GO" id="GO:0004820">
    <property type="term" value="F:glycine-tRNA ligase activity"/>
    <property type="evidence" value="ECO:0007669"/>
    <property type="project" value="UniProtKB-EC"/>
</dbReference>
<feature type="domain" description="DALR anticodon binding" evidence="12">
    <location>
        <begin position="583"/>
        <end position="688"/>
    </location>
</feature>
<dbReference type="PANTHER" id="PTHR30075">
    <property type="entry name" value="GLYCYL-TRNA SYNTHETASE"/>
    <property type="match status" value="1"/>
</dbReference>
<dbReference type="InterPro" id="IPR008909">
    <property type="entry name" value="DALR_anticod-bd"/>
</dbReference>
<dbReference type="Proteomes" id="UP000595197">
    <property type="component" value="Chromosome"/>
</dbReference>
<keyword evidence="8 11" id="KW-0648">Protein biosynthesis</keyword>
<evidence type="ECO:0000256" key="11">
    <source>
        <dbReference type="HAMAP-Rule" id="MF_00255"/>
    </source>
</evidence>
<proteinExistence type="inferred from homology"/>
<dbReference type="RefSeq" id="WP_201077103.1">
    <property type="nucleotide sequence ID" value="NZ_CP067420.1"/>
</dbReference>
<keyword evidence="5 11" id="KW-0436">Ligase</keyword>
<dbReference type="InterPro" id="IPR015944">
    <property type="entry name" value="Gly-tRNA-synth_bsu"/>
</dbReference>
<organism evidence="13 14">
    <name type="scientific">Skermanella cutis</name>
    <dbReference type="NCBI Taxonomy" id="2775420"/>
    <lineage>
        <taxon>Bacteria</taxon>
        <taxon>Pseudomonadati</taxon>
        <taxon>Pseudomonadota</taxon>
        <taxon>Alphaproteobacteria</taxon>
        <taxon>Rhodospirillales</taxon>
        <taxon>Azospirillaceae</taxon>
        <taxon>Skermanella</taxon>
    </lineage>
</organism>
<evidence type="ECO:0000256" key="9">
    <source>
        <dbReference type="ARBA" id="ARBA00023146"/>
    </source>
</evidence>
<evidence type="ECO:0000313" key="13">
    <source>
        <dbReference type="EMBL" id="QQP90172.1"/>
    </source>
</evidence>
<dbReference type="InterPro" id="IPR006194">
    <property type="entry name" value="Gly-tRNA-synth_heterodimer"/>
</dbReference>
<dbReference type="Pfam" id="PF02092">
    <property type="entry name" value="tRNA_synt_2f"/>
    <property type="match status" value="1"/>
</dbReference>
<dbReference type="SUPFAM" id="SSF109604">
    <property type="entry name" value="HD-domain/PDEase-like"/>
    <property type="match status" value="1"/>
</dbReference>
<dbReference type="PROSITE" id="PS50861">
    <property type="entry name" value="AA_TRNA_LIGASE_II_GLYAB"/>
    <property type="match status" value="1"/>
</dbReference>
<accession>A0ABX7B761</accession>
<dbReference type="NCBIfam" id="TIGR00211">
    <property type="entry name" value="glyS"/>
    <property type="match status" value="1"/>
</dbReference>
<comment type="catalytic activity">
    <reaction evidence="10 11">
        <text>tRNA(Gly) + glycine + ATP = glycyl-tRNA(Gly) + AMP + diphosphate</text>
        <dbReference type="Rhea" id="RHEA:16013"/>
        <dbReference type="Rhea" id="RHEA-COMP:9664"/>
        <dbReference type="Rhea" id="RHEA-COMP:9683"/>
        <dbReference type="ChEBI" id="CHEBI:30616"/>
        <dbReference type="ChEBI" id="CHEBI:33019"/>
        <dbReference type="ChEBI" id="CHEBI:57305"/>
        <dbReference type="ChEBI" id="CHEBI:78442"/>
        <dbReference type="ChEBI" id="CHEBI:78522"/>
        <dbReference type="ChEBI" id="CHEBI:456215"/>
        <dbReference type="EC" id="6.1.1.14"/>
    </reaction>
</comment>
<dbReference type="PRINTS" id="PR01045">
    <property type="entry name" value="TRNASYNTHGB"/>
</dbReference>
<dbReference type="Pfam" id="PF05746">
    <property type="entry name" value="DALR_1"/>
    <property type="match status" value="1"/>
</dbReference>
<dbReference type="HAMAP" id="MF_00255">
    <property type="entry name" value="Gly_tRNA_synth_beta"/>
    <property type="match status" value="1"/>
</dbReference>
<evidence type="ECO:0000259" key="12">
    <source>
        <dbReference type="Pfam" id="PF05746"/>
    </source>
</evidence>
<keyword evidence="4 11" id="KW-0963">Cytoplasm</keyword>
<evidence type="ECO:0000256" key="1">
    <source>
        <dbReference type="ARBA" id="ARBA00004496"/>
    </source>
</evidence>
<comment type="subunit">
    <text evidence="3 11">Tetramer of two alpha and two beta subunits.</text>
</comment>
<evidence type="ECO:0000313" key="14">
    <source>
        <dbReference type="Proteomes" id="UP000595197"/>
    </source>
</evidence>
<comment type="subcellular location">
    <subcellularLocation>
        <location evidence="1 11">Cytoplasm</location>
    </subcellularLocation>
</comment>
<dbReference type="PANTHER" id="PTHR30075:SF2">
    <property type="entry name" value="GLYCINE--TRNA LIGASE, CHLOROPLASTIC_MITOCHONDRIAL 2"/>
    <property type="match status" value="1"/>
</dbReference>
<evidence type="ECO:0000256" key="5">
    <source>
        <dbReference type="ARBA" id="ARBA00022598"/>
    </source>
</evidence>
<evidence type="ECO:0000256" key="3">
    <source>
        <dbReference type="ARBA" id="ARBA00011209"/>
    </source>
</evidence>
<keyword evidence="14" id="KW-1185">Reference proteome</keyword>
<evidence type="ECO:0000256" key="8">
    <source>
        <dbReference type="ARBA" id="ARBA00022917"/>
    </source>
</evidence>
<evidence type="ECO:0000256" key="4">
    <source>
        <dbReference type="ARBA" id="ARBA00022490"/>
    </source>
</evidence>
<name>A0ABX7B761_9PROT</name>
<keyword evidence="6 11" id="KW-0547">Nucleotide-binding</keyword>
<sequence>MPQLLIELFSEDIPARMQARAAEDLQRLVTAKLEAAGLQAAASEAHSTPRRLALVVEGLAGRTADVREERKGPRVGSPEQAVAGFLRGAGLSSLDQCEQRDTGKGSFWFAVVEKPGRATAEVLPGLIAETIRELPWPKSMRWATGGFRWVRPLHHVLAVFDGKAVEGSFDLGGGLGTLTFVDATRGHRFLSPDAVVEARSFEQYREGLRSAHVILSRDERRARIASDAAEAAGAHGLVVAPDEGLLDEVTGLVEWPVVLSGAIDRQFMDVPPEVLTTSMRTHQKYFATTDATGALAPRFVVVANMVTSDGGAAVIAGNERVLRARLSDAKFFWEQDRKVRLEERVPALESVIFHARLGTVAEKVSRLETLAAELAAFVPGCDPDRARLAARLAKADLVSGMVGEFPELQGVMGRYYALGEGLAPEVADAVAEHYKPLGPNDRCPTAPVSVAVALADKLDTLVGFFAIDERPTGSKDPYALRRAALGLIRLIVDNGLRMDLGRAFDIAHGLYRAEKLVPAAQVGPQLLDFFADRLKVVLRDRGVRHDLVDAVFALGGEDDLVRLLSRVQALQGFLGTDDGANLLTAYRRATNIVRIEEKKDGTGHGGAPEAGLLEQPEEKALFQALAEAERAAVPLLATEDFAGCMGALAALRAPVDAFFDKVTVNADQPPLRVNRLRLLSQIPATLNRIADFSRIEG</sequence>
<evidence type="ECO:0000256" key="7">
    <source>
        <dbReference type="ARBA" id="ARBA00022840"/>
    </source>
</evidence>
<dbReference type="EMBL" id="CP067420">
    <property type="protein sequence ID" value="QQP90172.1"/>
    <property type="molecule type" value="Genomic_DNA"/>
</dbReference>
<evidence type="ECO:0000256" key="6">
    <source>
        <dbReference type="ARBA" id="ARBA00022741"/>
    </source>
</evidence>
<evidence type="ECO:0000256" key="10">
    <source>
        <dbReference type="ARBA" id="ARBA00047937"/>
    </source>
</evidence>
<keyword evidence="7 11" id="KW-0067">ATP-binding</keyword>
<dbReference type="EC" id="6.1.1.14" evidence="11"/>
<evidence type="ECO:0000256" key="2">
    <source>
        <dbReference type="ARBA" id="ARBA00008226"/>
    </source>
</evidence>
<reference evidence="13" key="1">
    <citation type="submission" date="2021-02" db="EMBL/GenBank/DDBJ databases">
        <title>Skermanella TT6 skin isolate.</title>
        <authorList>
            <person name="Lee K."/>
            <person name="Ganzorig M."/>
        </authorList>
    </citation>
    <scope>NUCLEOTIDE SEQUENCE</scope>
    <source>
        <strain evidence="13">TT6</strain>
    </source>
</reference>
<keyword evidence="9 11" id="KW-0030">Aminoacyl-tRNA synthetase</keyword>
<protein>
    <recommendedName>
        <fullName evidence="11">Glycine--tRNA ligase beta subunit</fullName>
        <ecNumber evidence="11">6.1.1.14</ecNumber>
    </recommendedName>
    <alternativeName>
        <fullName evidence="11">Glycyl-tRNA synthetase beta subunit</fullName>
        <shortName evidence="11">GlyRS</shortName>
    </alternativeName>
</protein>